<keyword evidence="2" id="KW-0812">Transmembrane</keyword>
<evidence type="ECO:0000313" key="4">
    <source>
        <dbReference type="Proteomes" id="UP000028524"/>
    </source>
</evidence>
<reference evidence="3 4" key="1">
    <citation type="journal article" date="2014" name="BMC Genomics">
        <title>Comparative genome sequencing reveals chemotype-specific gene clusters in the toxigenic black mold Stachybotrys.</title>
        <authorList>
            <person name="Semeiks J."/>
            <person name="Borek D."/>
            <person name="Otwinowski Z."/>
            <person name="Grishin N.V."/>
        </authorList>
    </citation>
    <scope>NUCLEOTIDE SEQUENCE [LARGE SCALE GENOMIC DNA]</scope>
    <source>
        <strain evidence="3 4">IBT 40285</strain>
    </source>
</reference>
<feature type="region of interest" description="Disordered" evidence="1">
    <location>
        <begin position="123"/>
        <end position="173"/>
    </location>
</feature>
<dbReference type="OrthoDB" id="10408918at2759"/>
<dbReference type="Proteomes" id="UP000028524">
    <property type="component" value="Unassembled WGS sequence"/>
</dbReference>
<evidence type="ECO:0000256" key="2">
    <source>
        <dbReference type="SAM" id="Phobius"/>
    </source>
</evidence>
<gene>
    <name evidence="3" type="ORF">S40285_08049</name>
</gene>
<feature type="compositionally biased region" description="Low complexity" evidence="1">
    <location>
        <begin position="45"/>
        <end position="63"/>
    </location>
</feature>
<evidence type="ECO:0000313" key="3">
    <source>
        <dbReference type="EMBL" id="KFA62481.1"/>
    </source>
</evidence>
<dbReference type="AlphaFoldDB" id="A0A084QEU6"/>
<keyword evidence="4" id="KW-1185">Reference proteome</keyword>
<accession>A0A084QEU6</accession>
<proteinExistence type="predicted"/>
<keyword evidence="2" id="KW-1133">Transmembrane helix</keyword>
<dbReference type="HOGENOM" id="CLU_1594584_0_0_1"/>
<dbReference type="InParanoid" id="A0A084QEU6"/>
<feature type="region of interest" description="Disordered" evidence="1">
    <location>
        <begin position="44"/>
        <end position="69"/>
    </location>
</feature>
<protein>
    <recommendedName>
        <fullName evidence="5">Mid2 domain-containing protein</fullName>
    </recommendedName>
</protein>
<evidence type="ECO:0000256" key="1">
    <source>
        <dbReference type="SAM" id="MobiDB-lite"/>
    </source>
</evidence>
<evidence type="ECO:0008006" key="5">
    <source>
        <dbReference type="Google" id="ProtNLM"/>
    </source>
</evidence>
<dbReference type="EMBL" id="KL660794">
    <property type="protein sequence ID" value="KFA62481.1"/>
    <property type="molecule type" value="Genomic_DNA"/>
</dbReference>
<dbReference type="OMA" id="HINARQE"/>
<feature type="compositionally biased region" description="Basic and acidic residues" evidence="1">
    <location>
        <begin position="123"/>
        <end position="139"/>
    </location>
</feature>
<organism evidence="3 4">
    <name type="scientific">Stachybotrys chlorohalonatus (strain IBT 40285)</name>
    <dbReference type="NCBI Taxonomy" id="1283841"/>
    <lineage>
        <taxon>Eukaryota</taxon>
        <taxon>Fungi</taxon>
        <taxon>Dikarya</taxon>
        <taxon>Ascomycota</taxon>
        <taxon>Pezizomycotina</taxon>
        <taxon>Sordariomycetes</taxon>
        <taxon>Hypocreomycetidae</taxon>
        <taxon>Hypocreales</taxon>
        <taxon>Stachybotryaceae</taxon>
        <taxon>Stachybotrys</taxon>
    </lineage>
</organism>
<name>A0A084QEU6_STAC4</name>
<sequence>MRIVTEAPSLPAVLARQEPHVLTQTIIREFTTFTTVVTLGVIPTNDSSGEPPSDESSSNSASAAGGGGGSGGLNSLELGAILGSVFAAVVIALLWYCCCYTPVTPRTSYEYRMHEYDSYRKSTGHVVDDAPTRPSEPRRPPPVAERIPGGPRYPTYRAIPIPNPRNPRVRHYP</sequence>
<keyword evidence="2" id="KW-0472">Membrane</keyword>
<feature type="transmembrane region" description="Helical" evidence="2">
    <location>
        <begin position="80"/>
        <end position="103"/>
    </location>
</feature>